<keyword evidence="2" id="KW-1185">Reference proteome</keyword>
<reference evidence="1 2" key="1">
    <citation type="submission" date="2023-03" db="EMBL/GenBank/DDBJ databases">
        <title>WGS of Gossypium arboreum.</title>
        <authorList>
            <person name="Yu D."/>
        </authorList>
    </citation>
    <scope>NUCLEOTIDE SEQUENCE [LARGE SCALE GENOMIC DNA]</scope>
    <source>
        <tissue evidence="1">Leaf</tissue>
    </source>
</reference>
<dbReference type="Proteomes" id="UP001358586">
    <property type="component" value="Chromosome 7"/>
</dbReference>
<sequence>MRSRLLLWDMCLFWSRRTIRFRQTSGSDNPELGIEALTQVVREVLEEVFEARIRGTSEMLQARYGCECFDVLIRA</sequence>
<gene>
    <name evidence="1" type="ORF">PVK06_024238</name>
</gene>
<comment type="caution">
    <text evidence="1">The sequence shown here is derived from an EMBL/GenBank/DDBJ whole genome shotgun (WGS) entry which is preliminary data.</text>
</comment>
<proteinExistence type="predicted"/>
<name>A0ABR0PD85_GOSAR</name>
<evidence type="ECO:0000313" key="1">
    <source>
        <dbReference type="EMBL" id="KAK5819261.1"/>
    </source>
</evidence>
<accession>A0ABR0PD85</accession>
<evidence type="ECO:0000313" key="2">
    <source>
        <dbReference type="Proteomes" id="UP001358586"/>
    </source>
</evidence>
<protein>
    <submittedName>
        <fullName evidence="1">Uncharacterized protein</fullName>
    </submittedName>
</protein>
<dbReference type="EMBL" id="JARKNE010000007">
    <property type="protein sequence ID" value="KAK5819261.1"/>
    <property type="molecule type" value="Genomic_DNA"/>
</dbReference>
<organism evidence="1 2">
    <name type="scientific">Gossypium arboreum</name>
    <name type="common">Tree cotton</name>
    <name type="synonym">Gossypium nanking</name>
    <dbReference type="NCBI Taxonomy" id="29729"/>
    <lineage>
        <taxon>Eukaryota</taxon>
        <taxon>Viridiplantae</taxon>
        <taxon>Streptophyta</taxon>
        <taxon>Embryophyta</taxon>
        <taxon>Tracheophyta</taxon>
        <taxon>Spermatophyta</taxon>
        <taxon>Magnoliopsida</taxon>
        <taxon>eudicotyledons</taxon>
        <taxon>Gunneridae</taxon>
        <taxon>Pentapetalae</taxon>
        <taxon>rosids</taxon>
        <taxon>malvids</taxon>
        <taxon>Malvales</taxon>
        <taxon>Malvaceae</taxon>
        <taxon>Malvoideae</taxon>
        <taxon>Gossypium</taxon>
    </lineage>
</organism>